<dbReference type="RefSeq" id="WP_229792452.1">
    <property type="nucleotide sequence ID" value="NZ_BMYD01000003.1"/>
</dbReference>
<evidence type="ECO:0000256" key="1">
    <source>
        <dbReference type="SAM" id="SignalP"/>
    </source>
</evidence>
<dbReference type="AlphaFoldDB" id="A0A918T1K7"/>
<dbReference type="EMBL" id="BMYD01000003">
    <property type="protein sequence ID" value="GHA81983.1"/>
    <property type="molecule type" value="Genomic_DNA"/>
</dbReference>
<name>A0A918T1K7_9GAMM</name>
<dbReference type="Proteomes" id="UP000646426">
    <property type="component" value="Unassembled WGS sequence"/>
</dbReference>
<keyword evidence="1" id="KW-0732">Signal</keyword>
<evidence type="ECO:0000313" key="3">
    <source>
        <dbReference type="Proteomes" id="UP000646426"/>
    </source>
</evidence>
<evidence type="ECO:0000313" key="2">
    <source>
        <dbReference type="EMBL" id="GHA81983.1"/>
    </source>
</evidence>
<dbReference type="InterPro" id="IPR004564">
    <property type="entry name" value="OM_lipoprot_carrier_LolA-like"/>
</dbReference>
<dbReference type="Pfam" id="PF19574">
    <property type="entry name" value="LolA_3"/>
    <property type="match status" value="1"/>
</dbReference>
<reference evidence="2" key="1">
    <citation type="journal article" date="2014" name="Int. J. Syst. Evol. Microbiol.">
        <title>Complete genome sequence of Corynebacterium casei LMG S-19264T (=DSM 44701T), isolated from a smear-ripened cheese.</title>
        <authorList>
            <consortium name="US DOE Joint Genome Institute (JGI-PGF)"/>
            <person name="Walter F."/>
            <person name="Albersmeier A."/>
            <person name="Kalinowski J."/>
            <person name="Ruckert C."/>
        </authorList>
    </citation>
    <scope>NUCLEOTIDE SEQUENCE</scope>
    <source>
        <strain evidence="2">KCTC 23077</strain>
    </source>
</reference>
<keyword evidence="3" id="KW-1185">Reference proteome</keyword>
<protein>
    <submittedName>
        <fullName evidence="2">Fatty acyl CoA synthetase</fullName>
    </submittedName>
</protein>
<proteinExistence type="predicted"/>
<organism evidence="2 3">
    <name type="scientific">Cognatilysobacter bugurensis</name>
    <dbReference type="NCBI Taxonomy" id="543356"/>
    <lineage>
        <taxon>Bacteria</taxon>
        <taxon>Pseudomonadati</taxon>
        <taxon>Pseudomonadota</taxon>
        <taxon>Gammaproteobacteria</taxon>
        <taxon>Lysobacterales</taxon>
        <taxon>Lysobacteraceae</taxon>
        <taxon>Cognatilysobacter</taxon>
    </lineage>
</organism>
<reference evidence="2" key="2">
    <citation type="submission" date="2020-09" db="EMBL/GenBank/DDBJ databases">
        <authorList>
            <person name="Sun Q."/>
            <person name="Kim S."/>
        </authorList>
    </citation>
    <scope>NUCLEOTIDE SEQUENCE</scope>
    <source>
        <strain evidence="2">KCTC 23077</strain>
    </source>
</reference>
<sequence length="228" mass="24388">MTLLLRRLACALLVATLPLTAADAAPAKAPAVDAGWILSRLARPVPMTTPFVELRGSSLLKAPLRIEGEYRRPDADTLVRDVRTPYRETTTVTGATGGTGGNVVIAREKQAPRRFALSRAPELVALQASFGALLAGDRPRLERHYRIQADGARERWSLVLTPRDPGLAGKLTSITLLGRGAELRCIETKAPKQPLQRTLLAGAAQAASKLPAQVRPGAFAALCYGRDA</sequence>
<feature type="signal peptide" evidence="1">
    <location>
        <begin position="1"/>
        <end position="21"/>
    </location>
</feature>
<gene>
    <name evidence="2" type="ORF">GCM10007067_19850</name>
</gene>
<comment type="caution">
    <text evidence="2">The sequence shown here is derived from an EMBL/GenBank/DDBJ whole genome shotgun (WGS) entry which is preliminary data.</text>
</comment>
<feature type="chain" id="PRO_5036903749" evidence="1">
    <location>
        <begin position="22"/>
        <end position="228"/>
    </location>
</feature>
<accession>A0A918T1K7</accession>